<comment type="caution">
    <text evidence="1">The sequence shown here is derived from an EMBL/GenBank/DDBJ whole genome shotgun (WGS) entry which is preliminary data.</text>
</comment>
<evidence type="ECO:0000313" key="2">
    <source>
        <dbReference type="Proteomes" id="UP000829196"/>
    </source>
</evidence>
<dbReference type="EMBL" id="JAGYWB010000027">
    <property type="protein sequence ID" value="KAI0486580.1"/>
    <property type="molecule type" value="Genomic_DNA"/>
</dbReference>
<gene>
    <name evidence="1" type="ORF">KFK09_029328</name>
</gene>
<name>A0A8T3A113_DENNO</name>
<dbReference type="AlphaFoldDB" id="A0A8T3A113"/>
<dbReference type="Proteomes" id="UP000829196">
    <property type="component" value="Unassembled WGS sequence"/>
</dbReference>
<organism evidence="1 2">
    <name type="scientific">Dendrobium nobile</name>
    <name type="common">Orchid</name>
    <dbReference type="NCBI Taxonomy" id="94219"/>
    <lineage>
        <taxon>Eukaryota</taxon>
        <taxon>Viridiplantae</taxon>
        <taxon>Streptophyta</taxon>
        <taxon>Embryophyta</taxon>
        <taxon>Tracheophyta</taxon>
        <taxon>Spermatophyta</taxon>
        <taxon>Magnoliopsida</taxon>
        <taxon>Liliopsida</taxon>
        <taxon>Asparagales</taxon>
        <taxon>Orchidaceae</taxon>
        <taxon>Epidendroideae</taxon>
        <taxon>Malaxideae</taxon>
        <taxon>Dendrobiinae</taxon>
        <taxon>Dendrobium</taxon>
    </lineage>
</organism>
<accession>A0A8T3A113</accession>
<keyword evidence="2" id="KW-1185">Reference proteome</keyword>
<dbReference type="OrthoDB" id="10375121at2759"/>
<proteinExistence type="predicted"/>
<reference evidence="1" key="1">
    <citation type="journal article" date="2022" name="Front. Genet.">
        <title>Chromosome-Scale Assembly of the Dendrobium nobile Genome Provides Insights Into the Molecular Mechanism of the Biosynthesis of the Medicinal Active Ingredient of Dendrobium.</title>
        <authorList>
            <person name="Xu Q."/>
            <person name="Niu S.-C."/>
            <person name="Li K.-L."/>
            <person name="Zheng P.-J."/>
            <person name="Zhang X.-J."/>
            <person name="Jia Y."/>
            <person name="Liu Y."/>
            <person name="Niu Y.-X."/>
            <person name="Yu L.-H."/>
            <person name="Chen D.-F."/>
            <person name="Zhang G.-Q."/>
        </authorList>
    </citation>
    <scope>NUCLEOTIDE SEQUENCE</scope>
    <source>
        <tissue evidence="1">Leaf</tissue>
    </source>
</reference>
<sequence>MRTRDPAKSWANAFFFVKNDWGLTENWGRLRDLPVPLHVGEEDIKRILKVPDVEHLLYEVHFLNRYIEEEFLFRVGLLVHAERSDARMLKPTSKIPEVSATVPKAATKRHARGEDPQALKKKKLEGVATSKAAPVSSPTKIRIPEDVLNHQCIGRRKASDLVRNFS</sequence>
<protein>
    <submittedName>
        <fullName evidence="1">Uncharacterized protein</fullName>
    </submittedName>
</protein>
<evidence type="ECO:0000313" key="1">
    <source>
        <dbReference type="EMBL" id="KAI0486580.1"/>
    </source>
</evidence>